<feature type="transmembrane region" description="Helical" evidence="6">
    <location>
        <begin position="329"/>
        <end position="350"/>
    </location>
</feature>
<organism evidence="7 8">
    <name type="scientific">Streptomyces lannensis</name>
    <dbReference type="NCBI Taxonomy" id="766498"/>
    <lineage>
        <taxon>Bacteria</taxon>
        <taxon>Bacillati</taxon>
        <taxon>Actinomycetota</taxon>
        <taxon>Actinomycetes</taxon>
        <taxon>Kitasatosporales</taxon>
        <taxon>Streptomycetaceae</taxon>
        <taxon>Streptomyces</taxon>
    </lineage>
</organism>
<feature type="region of interest" description="Disordered" evidence="5">
    <location>
        <begin position="382"/>
        <end position="416"/>
    </location>
</feature>
<feature type="transmembrane region" description="Helical" evidence="6">
    <location>
        <begin position="96"/>
        <end position="119"/>
    </location>
</feature>
<keyword evidence="3 6" id="KW-1133">Transmembrane helix</keyword>
<evidence type="ECO:0000256" key="3">
    <source>
        <dbReference type="ARBA" id="ARBA00022989"/>
    </source>
</evidence>
<comment type="subcellular location">
    <subcellularLocation>
        <location evidence="1">Membrane</location>
        <topology evidence="1">Multi-pass membrane protein</topology>
    </subcellularLocation>
</comment>
<evidence type="ECO:0000256" key="1">
    <source>
        <dbReference type="ARBA" id="ARBA00004141"/>
    </source>
</evidence>
<feature type="transmembrane region" description="Helical" evidence="6">
    <location>
        <begin position="39"/>
        <end position="60"/>
    </location>
</feature>
<evidence type="ECO:0000313" key="7">
    <source>
        <dbReference type="EMBL" id="GAA3889089.1"/>
    </source>
</evidence>
<keyword evidence="2 6" id="KW-0812">Transmembrane</keyword>
<feature type="transmembrane region" description="Helical" evidence="6">
    <location>
        <begin position="356"/>
        <end position="377"/>
    </location>
</feature>
<name>A0ABP7KWG9_9ACTN</name>
<dbReference type="Pfam" id="PF07690">
    <property type="entry name" value="MFS_1"/>
    <property type="match status" value="1"/>
</dbReference>
<keyword evidence="8" id="KW-1185">Reference proteome</keyword>
<gene>
    <name evidence="7" type="ORF">GCM10022207_65740</name>
</gene>
<reference evidence="8" key="1">
    <citation type="journal article" date="2019" name="Int. J. Syst. Evol. Microbiol.">
        <title>The Global Catalogue of Microorganisms (GCM) 10K type strain sequencing project: providing services to taxonomists for standard genome sequencing and annotation.</title>
        <authorList>
            <consortium name="The Broad Institute Genomics Platform"/>
            <consortium name="The Broad Institute Genome Sequencing Center for Infectious Disease"/>
            <person name="Wu L."/>
            <person name="Ma J."/>
        </authorList>
    </citation>
    <scope>NUCLEOTIDE SEQUENCE [LARGE SCALE GENOMIC DNA]</scope>
    <source>
        <strain evidence="8">JCM 16578</strain>
    </source>
</reference>
<dbReference type="PANTHER" id="PTHR23514">
    <property type="entry name" value="BYPASS OF STOP CODON PROTEIN 6"/>
    <property type="match status" value="1"/>
</dbReference>
<comment type="caution">
    <text evidence="7">The sequence shown here is derived from an EMBL/GenBank/DDBJ whole genome shotgun (WGS) entry which is preliminary data.</text>
</comment>
<keyword evidence="4 6" id="KW-0472">Membrane</keyword>
<feature type="transmembrane region" description="Helical" evidence="6">
    <location>
        <begin position="158"/>
        <end position="179"/>
    </location>
</feature>
<feature type="transmembrane region" description="Helical" evidence="6">
    <location>
        <begin position="207"/>
        <end position="227"/>
    </location>
</feature>
<dbReference type="InterPro" id="IPR011701">
    <property type="entry name" value="MFS"/>
</dbReference>
<protein>
    <submittedName>
        <fullName evidence="7">MFS transporter</fullName>
    </submittedName>
</protein>
<dbReference type="InterPro" id="IPR036259">
    <property type="entry name" value="MFS_trans_sf"/>
</dbReference>
<dbReference type="SUPFAM" id="SSF103473">
    <property type="entry name" value="MFS general substrate transporter"/>
    <property type="match status" value="1"/>
</dbReference>
<dbReference type="Proteomes" id="UP001501563">
    <property type="component" value="Unassembled WGS sequence"/>
</dbReference>
<proteinExistence type="predicted"/>
<dbReference type="Gene3D" id="1.20.1250.20">
    <property type="entry name" value="MFS general substrate transporter like domains"/>
    <property type="match status" value="2"/>
</dbReference>
<evidence type="ECO:0000313" key="8">
    <source>
        <dbReference type="Proteomes" id="UP001501563"/>
    </source>
</evidence>
<accession>A0ABP7KWG9</accession>
<evidence type="ECO:0000256" key="6">
    <source>
        <dbReference type="SAM" id="Phobius"/>
    </source>
</evidence>
<feature type="transmembrane region" description="Helical" evidence="6">
    <location>
        <begin position="239"/>
        <end position="259"/>
    </location>
</feature>
<feature type="transmembrane region" description="Helical" evidence="6">
    <location>
        <begin position="131"/>
        <end position="152"/>
    </location>
</feature>
<feature type="transmembrane region" description="Helical" evidence="6">
    <location>
        <begin position="271"/>
        <end position="294"/>
    </location>
</feature>
<evidence type="ECO:0000256" key="2">
    <source>
        <dbReference type="ARBA" id="ARBA00022692"/>
    </source>
</evidence>
<feature type="transmembrane region" description="Helical" evidence="6">
    <location>
        <begin position="72"/>
        <end position="90"/>
    </location>
</feature>
<dbReference type="EMBL" id="BAAAZA010000025">
    <property type="protein sequence ID" value="GAA3889089.1"/>
    <property type="molecule type" value="Genomic_DNA"/>
</dbReference>
<dbReference type="RefSeq" id="WP_345552927.1">
    <property type="nucleotide sequence ID" value="NZ_BAAAZA010000025.1"/>
</dbReference>
<dbReference type="PANTHER" id="PTHR23514:SF13">
    <property type="entry name" value="INNER MEMBRANE PROTEIN YBJJ"/>
    <property type="match status" value="1"/>
</dbReference>
<feature type="compositionally biased region" description="Basic and acidic residues" evidence="5">
    <location>
        <begin position="401"/>
        <end position="416"/>
    </location>
</feature>
<dbReference type="InterPro" id="IPR051788">
    <property type="entry name" value="MFS_Transporter"/>
</dbReference>
<sequence>MAVRSTYLVFAALGLAGATWVSRLPQIRERMDLDAASVGLLLLLIAVGGVMVLPLAGTVVTRRGPRRTVSAVAVLVGVGLGAVALGFALWPPLLFTGLFLLGTATGFWDVAVTVHAAAVERRLGRVLMSRFFAGFSLGTVTGACLGALTSALRVPVGLHIGAVAIIVTLLTPWAARSFLSEPGSTARSPRVNMPGAVPGAWREPRMVLIGLVALAFALAEGAGSNWISLAVTDRHHTMAAVGTLAYAAFLTAVTLGRWLGPVIVDRLGRPATLRAAACSASLGVVLFACGPGLWTGFAGALLWGAGSALGFPVGLSAGSDDPTRAAARVGVITSIGYCGFVGGPPLIGFLAERTALAPALLVVAALMAASVALAGAVRATPPTAHEQATDTASAAPAHSAHRGERHADRFTRDQGQ</sequence>
<evidence type="ECO:0000256" key="5">
    <source>
        <dbReference type="SAM" id="MobiDB-lite"/>
    </source>
</evidence>
<dbReference type="CDD" id="cd17393">
    <property type="entry name" value="MFS_MosC_like"/>
    <property type="match status" value="1"/>
</dbReference>
<evidence type="ECO:0000256" key="4">
    <source>
        <dbReference type="ARBA" id="ARBA00023136"/>
    </source>
</evidence>